<dbReference type="SUPFAM" id="SSF88713">
    <property type="entry name" value="Glycoside hydrolase/deacetylase"/>
    <property type="match status" value="1"/>
</dbReference>
<dbReference type="InterPro" id="IPR011330">
    <property type="entry name" value="Glyco_hydro/deAcase_b/a-brl"/>
</dbReference>
<organism evidence="2 3">
    <name type="scientific">Fodinibius salicampi</name>
    <dbReference type="NCBI Taxonomy" id="1920655"/>
    <lineage>
        <taxon>Bacteria</taxon>
        <taxon>Pseudomonadati</taxon>
        <taxon>Balneolota</taxon>
        <taxon>Balneolia</taxon>
        <taxon>Balneolales</taxon>
        <taxon>Balneolaceae</taxon>
        <taxon>Fodinibius</taxon>
    </lineage>
</organism>
<dbReference type="Gene3D" id="3.20.20.370">
    <property type="entry name" value="Glycoside hydrolase/deacetylase"/>
    <property type="match status" value="1"/>
</dbReference>
<proteinExistence type="predicted"/>
<keyword evidence="3" id="KW-1185">Reference proteome</keyword>
<evidence type="ECO:0000313" key="3">
    <source>
        <dbReference type="Proteomes" id="UP001207337"/>
    </source>
</evidence>
<gene>
    <name evidence="2" type="ORF">LQ318_02390</name>
</gene>
<evidence type="ECO:0000313" key="2">
    <source>
        <dbReference type="EMBL" id="MCW9711742.1"/>
    </source>
</evidence>
<dbReference type="Proteomes" id="UP001207337">
    <property type="component" value="Unassembled WGS sequence"/>
</dbReference>
<protein>
    <submittedName>
        <fullName evidence="2">Polysaccharide deacetylase family protein</fullName>
    </submittedName>
</protein>
<evidence type="ECO:0000259" key="1">
    <source>
        <dbReference type="PROSITE" id="PS51677"/>
    </source>
</evidence>
<dbReference type="CDD" id="cd10917">
    <property type="entry name" value="CE4_NodB_like_6s_7s"/>
    <property type="match status" value="1"/>
</dbReference>
<reference evidence="2 3" key="1">
    <citation type="submission" date="2021-11" db="EMBL/GenBank/DDBJ databases">
        <title>Aliifidinibius sp. nov., a new bacterium isolated from saline soil.</title>
        <authorList>
            <person name="Galisteo C."/>
            <person name="De La Haba R."/>
            <person name="Sanchez-Porro C."/>
            <person name="Ventosa A."/>
        </authorList>
    </citation>
    <scope>NUCLEOTIDE SEQUENCE [LARGE SCALE GENOMIC DNA]</scope>
    <source>
        <strain evidence="2 3">KACC 190600</strain>
    </source>
</reference>
<dbReference type="PANTHER" id="PTHR10587">
    <property type="entry name" value="GLYCOSYL TRANSFERASE-RELATED"/>
    <property type="match status" value="1"/>
</dbReference>
<dbReference type="RefSeq" id="WP_265787211.1">
    <property type="nucleotide sequence ID" value="NZ_BAABRS010000001.1"/>
</dbReference>
<dbReference type="InterPro" id="IPR002509">
    <property type="entry name" value="NODB_dom"/>
</dbReference>
<sequence>MNISYYWERLLNKSLKDVVGTTTSVKTEEKVAALTFDDGPHPSNTPQLLDLLEEFNAKATFFVIGEFAQEHPLIIDRIVSEGHELGNHTWSHKDLPKMTLGKVYKEIQSSSSVINTSYFRPPFGHQNIRTSLIAKVLGYKIVTWNFHLEDWENRDSKWMFQKFKKNICPGSIVLLHDRTFEKEIINDDKTSLFEVLNKIFTTIDDYNFITVSELLKDRIENNKLWIK</sequence>
<dbReference type="EMBL" id="JAJNDC010000001">
    <property type="protein sequence ID" value="MCW9711742.1"/>
    <property type="molecule type" value="Genomic_DNA"/>
</dbReference>
<comment type="caution">
    <text evidence="2">The sequence shown here is derived from an EMBL/GenBank/DDBJ whole genome shotgun (WGS) entry which is preliminary data.</text>
</comment>
<dbReference type="PROSITE" id="PS51677">
    <property type="entry name" value="NODB"/>
    <property type="match status" value="1"/>
</dbReference>
<feature type="domain" description="NodB homology" evidence="1">
    <location>
        <begin position="30"/>
        <end position="209"/>
    </location>
</feature>
<dbReference type="InterPro" id="IPR050248">
    <property type="entry name" value="Polysacc_deacetylase_ArnD"/>
</dbReference>
<dbReference type="Pfam" id="PF01522">
    <property type="entry name" value="Polysacc_deac_1"/>
    <property type="match status" value="1"/>
</dbReference>
<name>A0ABT3PV71_9BACT</name>
<accession>A0ABT3PV71</accession>